<reference evidence="2" key="1">
    <citation type="journal article" date="2023" name="Nat. Plants">
        <title>Single-cell RNA sequencing provides a high-resolution roadmap for understanding the multicellular compartmentation of specialized metabolism.</title>
        <authorList>
            <person name="Sun S."/>
            <person name="Shen X."/>
            <person name="Li Y."/>
            <person name="Li Y."/>
            <person name="Wang S."/>
            <person name="Li R."/>
            <person name="Zhang H."/>
            <person name="Shen G."/>
            <person name="Guo B."/>
            <person name="Wei J."/>
            <person name="Xu J."/>
            <person name="St-Pierre B."/>
            <person name="Chen S."/>
            <person name="Sun C."/>
        </authorList>
    </citation>
    <scope>NUCLEOTIDE SEQUENCE [LARGE SCALE GENOMIC DNA]</scope>
</reference>
<comment type="caution">
    <text evidence="1">The sequence shown here is derived from an EMBL/GenBank/DDBJ whole genome shotgun (WGS) entry which is preliminary data.</text>
</comment>
<organism evidence="1 2">
    <name type="scientific">Catharanthus roseus</name>
    <name type="common">Madagascar periwinkle</name>
    <name type="synonym">Vinca rosea</name>
    <dbReference type="NCBI Taxonomy" id="4058"/>
    <lineage>
        <taxon>Eukaryota</taxon>
        <taxon>Viridiplantae</taxon>
        <taxon>Streptophyta</taxon>
        <taxon>Embryophyta</taxon>
        <taxon>Tracheophyta</taxon>
        <taxon>Spermatophyta</taxon>
        <taxon>Magnoliopsida</taxon>
        <taxon>eudicotyledons</taxon>
        <taxon>Gunneridae</taxon>
        <taxon>Pentapetalae</taxon>
        <taxon>asterids</taxon>
        <taxon>lamiids</taxon>
        <taxon>Gentianales</taxon>
        <taxon>Apocynaceae</taxon>
        <taxon>Rauvolfioideae</taxon>
        <taxon>Vinceae</taxon>
        <taxon>Catharanthinae</taxon>
        <taxon>Catharanthus</taxon>
    </lineage>
</organism>
<protein>
    <submittedName>
        <fullName evidence="1">Uncharacterized protein</fullName>
    </submittedName>
</protein>
<evidence type="ECO:0000313" key="2">
    <source>
        <dbReference type="Proteomes" id="UP001060085"/>
    </source>
</evidence>
<evidence type="ECO:0000313" key="1">
    <source>
        <dbReference type="EMBL" id="KAI5650639.1"/>
    </source>
</evidence>
<gene>
    <name evidence="1" type="ORF">M9H77_36644</name>
</gene>
<accession>A0ACB9ZU94</accession>
<dbReference type="Proteomes" id="UP001060085">
    <property type="component" value="Linkage Group LG08"/>
</dbReference>
<keyword evidence="2" id="KW-1185">Reference proteome</keyword>
<dbReference type="EMBL" id="CM044708">
    <property type="protein sequence ID" value="KAI5650639.1"/>
    <property type="molecule type" value="Genomic_DNA"/>
</dbReference>
<sequence>MGKKVKKKARSGQKDKRVPSAPPKTVSEKAVLSSTEATNDKAIVLKDKRNCPHLDKGVDLDKLSAKLGSSAPLTCEDCREGVDDRRGKSGRSKQVKKKGGGDSKAESKAIWICLECGHFSCGGVGLPTRPQTHAIRHSKQHRHPLAVQFDNPQLRWCFTCSTLIPAEKSGDGAEQIDVLPKIGKMIKAWSSQGPAADVEDIWFGSGSVLTEVKSENSAAVCSDGKGGYSVRGLVNLGNTCFFNSVLQNLLALDRLRDYYGRLEGSIGPLTAALKKLVGEISPDSGLRTVINPKPFFGSICAKAPQFRGFQQQDSHELLRCLLDGLSTEELNVRKRIKSSEEDKNAGPMFVDAIFGGQIASTVTCLECGHTSIVYEPFLDLSLPVPTKKPPSKKAQSVTRAKKSKLPPRKSGRTRPKLLRDASSLPSQRSLDNPGNEKSSSQVQIGTPNMEQKVVSSGDSALWLSTDASAAVDDKSLTFHNSTLQHLEANQGMENVTHTPTPSDDSTWLDFLGDDVVSNMDTAAPQTNDQYQGSDLENVIHTLTPSDDLTWLNFLGDDAVSNMYTAAPQMNDPYQGSADQSTLQNDLLDNPLECSGENISSCSEAASYKDNVANLDHYGKQKLADFNEVAAQTNGTVNTIKNDIALENGPESCSHTRLGDLGLGVGSSGNFSEEETPLLIQDSTVLLLPYKDDTSVTSAVPKTEGEMPSPTVGYEQDSVDFDGFGDMFNEPEAPESSSNKPASSDNISEANQVVASVFVGNSSESEPDEVDNTDAPVSVESCLAYFTKAELLSKDEHAWQCENCSKILHEERTRLRKKLLNPSSRNHKNGDSDTSGLLSKSRSSYSERRLVDNGNLKKETPISDGSCMKHEKGVNGVVNCTLESGVEAVVNPVASPVEGKNSVEVAPVDPTQSSTGDEAYRQLNNNVKDLDGCNADGPSDTERPDSNAEDGEHLTVTKGGESEGSENEKTNCRLVKVERDATKRILISKVPPILTIHLKRFSQDARGRLSKLNGHVAFDQTIDLKPYMDPRCIERDKYEYRLVGMVEHSGTMRGGHYVAYVRGDKKSAPENEGDYIWYHASDAYVREASLKEVLHSEAYILFYEQI</sequence>
<proteinExistence type="predicted"/>
<name>A0ACB9ZU94_CATRO</name>